<comment type="catalytic activity">
    <reaction evidence="1 11">
        <text>Hydrolysis of terminal non-reducing beta-D-galactose residues in beta-D-galactosides.</text>
        <dbReference type="EC" id="3.2.1.23"/>
    </reaction>
</comment>
<dbReference type="PANTHER" id="PTHR23421">
    <property type="entry name" value="BETA-GALACTOSIDASE RELATED"/>
    <property type="match status" value="1"/>
</dbReference>
<evidence type="ECO:0000256" key="9">
    <source>
        <dbReference type="ARBA" id="ARBA00023180"/>
    </source>
</evidence>
<evidence type="ECO:0000256" key="6">
    <source>
        <dbReference type="ARBA" id="ARBA00022525"/>
    </source>
</evidence>
<keyword evidence="7" id="KW-0732">Signal</keyword>
<evidence type="ECO:0000256" key="2">
    <source>
        <dbReference type="ARBA" id="ARBA00004271"/>
    </source>
</evidence>
<dbReference type="GO" id="GO:0048046">
    <property type="term" value="C:apoplast"/>
    <property type="evidence" value="ECO:0007669"/>
    <property type="project" value="UniProtKB-SubCell"/>
</dbReference>
<evidence type="ECO:0000313" key="16">
    <source>
        <dbReference type="EMBL" id="KAE8663527.1"/>
    </source>
</evidence>
<feature type="domain" description="Glycoside hydrolase 35 catalytic" evidence="14">
    <location>
        <begin position="24"/>
        <end position="190"/>
    </location>
</feature>
<dbReference type="SUPFAM" id="SSF51445">
    <property type="entry name" value="(Trans)glycosidases"/>
    <property type="match status" value="1"/>
</dbReference>
<comment type="subcellular location">
    <subcellularLocation>
        <location evidence="2">Secreted</location>
        <location evidence="2">Extracellular space</location>
        <location evidence="2">Apoplast</location>
    </subcellularLocation>
</comment>
<keyword evidence="9" id="KW-0325">Glycoprotein</keyword>
<evidence type="ECO:0000256" key="13">
    <source>
        <dbReference type="SAM" id="MobiDB-lite"/>
    </source>
</evidence>
<evidence type="ECO:0000256" key="7">
    <source>
        <dbReference type="ARBA" id="ARBA00022729"/>
    </source>
</evidence>
<proteinExistence type="inferred from homology"/>
<evidence type="ECO:0000259" key="15">
    <source>
        <dbReference type="Pfam" id="PF21467"/>
    </source>
</evidence>
<dbReference type="InterPro" id="IPR017853">
    <property type="entry name" value="GH"/>
</dbReference>
<comment type="similarity">
    <text evidence="3 12">Belongs to the glycosyl hydrolase 35 family.</text>
</comment>
<dbReference type="SUPFAM" id="SSF49785">
    <property type="entry name" value="Galactose-binding domain-like"/>
    <property type="match status" value="2"/>
</dbReference>
<dbReference type="PROSITE" id="PS01182">
    <property type="entry name" value="GLYCOSYL_HYDROL_F35"/>
    <property type="match status" value="1"/>
</dbReference>
<evidence type="ECO:0000313" key="17">
    <source>
        <dbReference type="Proteomes" id="UP000436088"/>
    </source>
</evidence>
<dbReference type="Proteomes" id="UP000436088">
    <property type="component" value="Unassembled WGS sequence"/>
</dbReference>
<evidence type="ECO:0000256" key="12">
    <source>
        <dbReference type="RuleBase" id="RU003679"/>
    </source>
</evidence>
<dbReference type="InterPro" id="IPR031330">
    <property type="entry name" value="Gly_Hdrlase_35_cat"/>
</dbReference>
<evidence type="ECO:0000256" key="5">
    <source>
        <dbReference type="ARBA" id="ARBA00022523"/>
    </source>
</evidence>
<dbReference type="Gene3D" id="3.20.20.80">
    <property type="entry name" value="Glycosidases"/>
    <property type="match status" value="1"/>
</dbReference>
<feature type="region of interest" description="Disordered" evidence="13">
    <location>
        <begin position="571"/>
        <end position="590"/>
    </location>
</feature>
<dbReference type="InterPro" id="IPR008979">
    <property type="entry name" value="Galactose-bd-like_sf"/>
</dbReference>
<dbReference type="Pfam" id="PF01301">
    <property type="entry name" value="Glyco_hydro_35"/>
    <property type="match status" value="2"/>
</dbReference>
<dbReference type="PRINTS" id="PR00742">
    <property type="entry name" value="GLHYDRLASE35"/>
</dbReference>
<organism evidence="16 17">
    <name type="scientific">Hibiscus syriacus</name>
    <name type="common">Rose of Sharon</name>
    <dbReference type="NCBI Taxonomy" id="106335"/>
    <lineage>
        <taxon>Eukaryota</taxon>
        <taxon>Viridiplantae</taxon>
        <taxon>Streptophyta</taxon>
        <taxon>Embryophyta</taxon>
        <taxon>Tracheophyta</taxon>
        <taxon>Spermatophyta</taxon>
        <taxon>Magnoliopsida</taxon>
        <taxon>eudicotyledons</taxon>
        <taxon>Gunneridae</taxon>
        <taxon>Pentapetalae</taxon>
        <taxon>rosids</taxon>
        <taxon>malvids</taxon>
        <taxon>Malvales</taxon>
        <taxon>Malvaceae</taxon>
        <taxon>Malvoideae</taxon>
        <taxon>Hibiscus</taxon>
    </lineage>
</organism>
<reference evidence="16" key="1">
    <citation type="submission" date="2019-09" db="EMBL/GenBank/DDBJ databases">
        <title>Draft genome information of white flower Hibiscus syriacus.</title>
        <authorList>
            <person name="Kim Y.-M."/>
        </authorList>
    </citation>
    <scope>NUCLEOTIDE SEQUENCE [LARGE SCALE GENOMIC DNA]</scope>
    <source>
        <strain evidence="16">YM2019G1</strain>
    </source>
</reference>
<protein>
    <recommendedName>
        <fullName evidence="4 11">Beta-galactosidase</fullName>
        <ecNumber evidence="4 11">3.2.1.23</ecNumber>
    </recommendedName>
</protein>
<dbReference type="EC" id="3.2.1.23" evidence="4 11"/>
<sequence>MMAATMKMVTQAKSLNVAVSTRSRHVFWNGHEPEQGKYNFEGEYDLVKFIKLIAEQKMYAIMRLSPLVQAEWNNGGLPYWQREDPNTIFRSDNEPFKRYMKKFVTMIVDKLKAEKLFASQGGPIIVAQIENEYNTIQLAFREKGVSYIQWAAKMALDLNIGVPWIMCKQKDAPDPVINSCNGRQCGDTFTDLALSVVRSFSKNGSLVNYYMYYGGTNYGRTSAAFVLTRYYDEAPLDEFGLIREPKYGHLKDAHRAINLCRRGLFYGSPTVVKLGPKLEITTQHNRRNILRSKVASNIEWRMYNEGLRRQFEHKEDHPLELFYLTKDTTDYVWYSTSVFLSENDLPFKKGTRPIIGVASEGHSLLFVNDEFIGSGHGRKIEENFVYQKEAKLEPGKTLFIYWLTQWDFSGTYMERRYAGSRSITILGLNTGTVDISTIGWEHKVGLEGEKKQIYTEKGVQSVQWLTPTGDKNPLTWYQGYFDAPEGTNPVAIRMIGMSKGMVWINGRSIGRYWMSYLSVLKEPTQSEYHIPRTFLKPTKNLIVVFEEDGGNPKDIEIVVIDRDTICSSVTENHPPSPRLYENKNGNLQDKTNDLKPKADLKCSNEKKIVAVEFASFGDPFGSCGSYSVGIERLQIQSKLWRSCAWENRIAKFRWTRSSSAIKMVIVPI</sequence>
<name>A0A6A2Y1M4_HIBSY</name>
<dbReference type="GO" id="GO:0005975">
    <property type="term" value="P:carbohydrate metabolic process"/>
    <property type="evidence" value="ECO:0007669"/>
    <property type="project" value="InterPro"/>
</dbReference>
<comment type="caution">
    <text evidence="16">The sequence shown here is derived from an EMBL/GenBank/DDBJ whole genome shotgun (WGS) entry which is preliminary data.</text>
</comment>
<evidence type="ECO:0000256" key="10">
    <source>
        <dbReference type="ARBA" id="ARBA00023295"/>
    </source>
</evidence>
<keyword evidence="6" id="KW-0964">Secreted</keyword>
<dbReference type="InterPro" id="IPR001944">
    <property type="entry name" value="Glycoside_Hdrlase_35"/>
</dbReference>
<dbReference type="AlphaFoldDB" id="A0A6A2Y1M4"/>
<dbReference type="EMBL" id="VEPZ02001672">
    <property type="protein sequence ID" value="KAE8663527.1"/>
    <property type="molecule type" value="Genomic_DNA"/>
</dbReference>
<keyword evidence="17" id="KW-1185">Reference proteome</keyword>
<dbReference type="InterPro" id="IPR019801">
    <property type="entry name" value="Glyco_hydro_35_CS"/>
</dbReference>
<accession>A0A6A2Y1M4</accession>
<dbReference type="Pfam" id="PF21467">
    <property type="entry name" value="BetaGal_gal-bd"/>
    <property type="match status" value="1"/>
</dbReference>
<gene>
    <name evidence="16" type="ORF">F3Y22_tig00112949pilonHSYRG00024</name>
</gene>
<evidence type="ECO:0000256" key="4">
    <source>
        <dbReference type="ARBA" id="ARBA00012756"/>
    </source>
</evidence>
<keyword evidence="10 11" id="KW-0326">Glycosidase</keyword>
<evidence type="ECO:0000256" key="8">
    <source>
        <dbReference type="ARBA" id="ARBA00022801"/>
    </source>
</evidence>
<feature type="domain" description="Glycoside hydrolase 35 catalytic" evidence="14">
    <location>
        <begin position="192"/>
        <end position="256"/>
    </location>
</feature>
<dbReference type="InterPro" id="IPR048913">
    <property type="entry name" value="BetaGal_gal-bd"/>
</dbReference>
<feature type="domain" description="Beta-galactosidase galactose-binding" evidence="15">
    <location>
        <begin position="474"/>
        <end position="540"/>
    </location>
</feature>
<keyword evidence="5" id="KW-0052">Apoplast</keyword>
<dbReference type="FunFam" id="2.60.120.260:FF:000050">
    <property type="entry name" value="Beta-galactosidase"/>
    <property type="match status" value="1"/>
</dbReference>
<dbReference type="GO" id="GO:0004565">
    <property type="term" value="F:beta-galactosidase activity"/>
    <property type="evidence" value="ECO:0007669"/>
    <property type="project" value="UniProtKB-EC"/>
</dbReference>
<evidence type="ECO:0000256" key="1">
    <source>
        <dbReference type="ARBA" id="ARBA00001412"/>
    </source>
</evidence>
<evidence type="ECO:0000259" key="14">
    <source>
        <dbReference type="Pfam" id="PF01301"/>
    </source>
</evidence>
<dbReference type="Gene3D" id="2.60.120.260">
    <property type="entry name" value="Galactose-binding domain-like"/>
    <property type="match status" value="1"/>
</dbReference>
<evidence type="ECO:0000256" key="3">
    <source>
        <dbReference type="ARBA" id="ARBA00009809"/>
    </source>
</evidence>
<keyword evidence="8 11" id="KW-0378">Hydrolase</keyword>
<evidence type="ECO:0000256" key="11">
    <source>
        <dbReference type="RuleBase" id="RU000675"/>
    </source>
</evidence>